<evidence type="ECO:0000256" key="1">
    <source>
        <dbReference type="SAM" id="SignalP"/>
    </source>
</evidence>
<protein>
    <submittedName>
        <fullName evidence="2">Uncharacterized protein</fullName>
    </submittedName>
</protein>
<dbReference type="EMBL" id="CACVBM020000599">
    <property type="protein sequence ID" value="CAA7021270.1"/>
    <property type="molecule type" value="Genomic_DNA"/>
</dbReference>
<evidence type="ECO:0000313" key="2">
    <source>
        <dbReference type="EMBL" id="CAA7021270.1"/>
    </source>
</evidence>
<comment type="caution">
    <text evidence="2">The sequence shown here is derived from an EMBL/GenBank/DDBJ whole genome shotgun (WGS) entry which is preliminary data.</text>
</comment>
<dbReference type="Proteomes" id="UP000467841">
    <property type="component" value="Unassembled WGS sequence"/>
</dbReference>
<gene>
    <name evidence="2" type="ORF">MERR_LOCUS8505</name>
</gene>
<reference evidence="2" key="1">
    <citation type="submission" date="2020-01" db="EMBL/GenBank/DDBJ databases">
        <authorList>
            <person name="Mishra B."/>
        </authorList>
    </citation>
    <scope>NUCLEOTIDE SEQUENCE [LARGE SCALE GENOMIC DNA]</scope>
</reference>
<name>A0A6D2HYG6_9BRAS</name>
<keyword evidence="1" id="KW-0732">Signal</keyword>
<accession>A0A6D2HYG6</accession>
<sequence length="117" mass="12679">MGTFSLLLMLILLNLLIDLFPSSSLGTHHSPLGMFTPISNSPFALTTDRIIPLLGSPLFPQFSSQTSSETSSHLLVPLDLIPNPHLAPFSHSSCFSLLLKLLGFLHLSTSYLFLVGS</sequence>
<feature type="signal peptide" evidence="1">
    <location>
        <begin position="1"/>
        <end position="26"/>
    </location>
</feature>
<proteinExistence type="predicted"/>
<evidence type="ECO:0000313" key="3">
    <source>
        <dbReference type="Proteomes" id="UP000467841"/>
    </source>
</evidence>
<feature type="chain" id="PRO_5025640215" evidence="1">
    <location>
        <begin position="27"/>
        <end position="117"/>
    </location>
</feature>
<dbReference type="AlphaFoldDB" id="A0A6D2HYG6"/>
<organism evidence="2 3">
    <name type="scientific">Microthlaspi erraticum</name>
    <dbReference type="NCBI Taxonomy" id="1685480"/>
    <lineage>
        <taxon>Eukaryota</taxon>
        <taxon>Viridiplantae</taxon>
        <taxon>Streptophyta</taxon>
        <taxon>Embryophyta</taxon>
        <taxon>Tracheophyta</taxon>
        <taxon>Spermatophyta</taxon>
        <taxon>Magnoliopsida</taxon>
        <taxon>eudicotyledons</taxon>
        <taxon>Gunneridae</taxon>
        <taxon>Pentapetalae</taxon>
        <taxon>rosids</taxon>
        <taxon>malvids</taxon>
        <taxon>Brassicales</taxon>
        <taxon>Brassicaceae</taxon>
        <taxon>Coluteocarpeae</taxon>
        <taxon>Microthlaspi</taxon>
    </lineage>
</organism>
<keyword evidence="3" id="KW-1185">Reference proteome</keyword>